<keyword evidence="3" id="KW-0808">Transferase</keyword>
<dbReference type="STRING" id="4577.A0A1D6PWH8"/>
<evidence type="ECO:0000256" key="2">
    <source>
        <dbReference type="SAM" id="SignalP"/>
    </source>
</evidence>
<reference evidence="3" key="2">
    <citation type="submission" date="2015-12" db="EMBL/GenBank/DDBJ databases">
        <title>Update maize B73 reference genome by single molecule sequencing technologies.</title>
        <authorList>
            <consortium name="Maize Genome Sequencing Project"/>
            <person name="Ware D."/>
        </authorList>
    </citation>
    <scope>NUCLEOTIDE SEQUENCE</scope>
    <source>
        <tissue evidence="3">Seedling</tissue>
    </source>
</reference>
<dbReference type="FunFam" id="3.90.550.50:FF:000038">
    <property type="entry name" value="Predicted protein"/>
    <property type="match status" value="1"/>
</dbReference>
<evidence type="ECO:0000313" key="5">
    <source>
        <dbReference type="Proteomes" id="UP000007305"/>
    </source>
</evidence>
<feature type="chain" id="PRO_5010808001" evidence="2">
    <location>
        <begin position="29"/>
        <end position="509"/>
    </location>
</feature>
<dbReference type="RefSeq" id="XP_008678290.1">
    <property type="nucleotide sequence ID" value="XM_008680068.2"/>
</dbReference>
<dbReference type="Proteomes" id="UP000007305">
    <property type="component" value="Chromosome 4"/>
</dbReference>
<dbReference type="AlphaFoldDB" id="A0A1D6PWH8"/>
<dbReference type="GO" id="GO:0008375">
    <property type="term" value="F:acetylglucosaminyltransferase activity"/>
    <property type="evidence" value="ECO:0000318"/>
    <property type="project" value="GO_Central"/>
</dbReference>
<gene>
    <name evidence="4" type="primary">LOC103653106</name>
    <name evidence="3" type="ORF">ZEAMMB73_Zm00001d049607</name>
</gene>
<reference evidence="4" key="3">
    <citation type="submission" date="2019-07" db="EMBL/GenBank/DDBJ databases">
        <authorList>
            <person name="Seetharam A."/>
            <person name="Woodhouse M."/>
            <person name="Cannon E."/>
        </authorList>
    </citation>
    <scope>NUCLEOTIDE SEQUENCE [LARGE SCALE GENOMIC DNA]</scope>
    <source>
        <strain evidence="4">cv. B73</strain>
    </source>
</reference>
<dbReference type="OMA" id="IRRCKDD"/>
<feature type="region of interest" description="Disordered" evidence="1">
    <location>
        <begin position="52"/>
        <end position="81"/>
    </location>
</feature>
<dbReference type="PaxDb" id="4577-GRMZM2G017533_P01"/>
<feature type="compositionally biased region" description="Pro residues" evidence="1">
    <location>
        <begin position="57"/>
        <end position="73"/>
    </location>
</feature>
<feature type="signal peptide" evidence="2">
    <location>
        <begin position="1"/>
        <end position="28"/>
    </location>
</feature>
<dbReference type="OrthoDB" id="421979at2759"/>
<protein>
    <submittedName>
        <fullName evidence="3">Putative DUF604-domain containing/glycosyltransferase-related family protein</fullName>
    </submittedName>
</protein>
<evidence type="ECO:0000256" key="1">
    <source>
        <dbReference type="SAM" id="MobiDB-lite"/>
    </source>
</evidence>
<dbReference type="PANTHER" id="PTHR10811">
    <property type="entry name" value="FRINGE-RELATED"/>
    <property type="match status" value="1"/>
</dbReference>
<proteinExistence type="predicted"/>
<dbReference type="EMBL" id="CM000780">
    <property type="protein sequence ID" value="AQK50902.1"/>
    <property type="molecule type" value="Genomic_DNA"/>
</dbReference>
<accession>A0A1D6PWH8</accession>
<dbReference type="ExpressionAtlas" id="A0A1D6PWH8">
    <property type="expression patterns" value="baseline and differential"/>
</dbReference>
<dbReference type="EnsemblPlants" id="Zm00001eb173080_T001">
    <property type="protein sequence ID" value="Zm00001eb173080_P001"/>
    <property type="gene ID" value="Zm00001eb173080"/>
</dbReference>
<dbReference type="GeneID" id="103653106"/>
<keyword evidence="5" id="KW-1185">Reference proteome</keyword>
<dbReference type="Pfam" id="PF04646">
    <property type="entry name" value="DUF604"/>
    <property type="match status" value="1"/>
</dbReference>
<name>A0A1D6PWH8_MAIZE</name>
<sequence length="509" mass="55418">MATPSHGIPLRALLLLALSLLSIPIVFQLLHRPTPSPMPPPLLRITCADAASQSPRANPPPLASDVHVPPPAPKPEEASEPTSLRHVVFGIASSRRTLPLRLPLLRLWLRAPARAFLFLDAPAPDARDLPPGLALRVSADASRFPYTHRRGLPSAVRVARIAGELVSALNQQEEEDVRWLVLADDDTAFVLPNLLHTLRRYDHGEPWYLGARSESAAQNALHGFAMAYGGAGIAVSWPLARRLAPALDSCVLRYPHLYGSDGRIYACLAELGVELTHEPGFHQIDLHGDISGLLRSHPLSPLVSLHHLDHVHPLYPGTDRAGSAQRLFRAADADPARVLQQTVCYDRARSLTASVSWGYAVQVLSGNVPLPDLLAAQRTFAPWRRSGGRGRGRNATDVLYMFDTRRYPGDECRRGALFFLESVAVAPAGEEGGTATVTTYGRLAPRKCPPGLVPLKSLRLVKVTSEPLQLAPGKALRRHCCDIAPSSSDASMDINIRRCKDDELIAMHS</sequence>
<dbReference type="eggNOG" id="KOG2246">
    <property type="taxonomic scope" value="Eukaryota"/>
</dbReference>
<dbReference type="Gene3D" id="3.90.550.50">
    <property type="match status" value="1"/>
</dbReference>
<dbReference type="InterPro" id="IPR006740">
    <property type="entry name" value="DUF604"/>
</dbReference>
<evidence type="ECO:0000313" key="3">
    <source>
        <dbReference type="EMBL" id="AQK50902.1"/>
    </source>
</evidence>
<reference evidence="5" key="1">
    <citation type="journal article" date="2009" name="Science">
        <title>The B73 maize genome: complexity, diversity, and dynamics.</title>
        <authorList>
            <person name="Schnable P.S."/>
            <person name="Ware D."/>
            <person name="Fulton R.S."/>
            <person name="Stein J.C."/>
            <person name="Wei F."/>
            <person name="Pasternak S."/>
            <person name="Liang C."/>
            <person name="Zhang J."/>
            <person name="Fulton L."/>
            <person name="Graves T.A."/>
            <person name="Minx P."/>
            <person name="Reily A.D."/>
            <person name="Courtney L."/>
            <person name="Kruchowski S.S."/>
            <person name="Tomlinson C."/>
            <person name="Strong C."/>
            <person name="Delehaunty K."/>
            <person name="Fronick C."/>
            <person name="Courtney B."/>
            <person name="Rock S.M."/>
            <person name="Belter E."/>
            <person name="Du F."/>
            <person name="Kim K."/>
            <person name="Abbott R.M."/>
            <person name="Cotton M."/>
            <person name="Levy A."/>
            <person name="Marchetto P."/>
            <person name="Ochoa K."/>
            <person name="Jackson S.M."/>
            <person name="Gillam B."/>
            <person name="Chen W."/>
            <person name="Yan L."/>
            <person name="Higginbotham J."/>
            <person name="Cardenas M."/>
            <person name="Waligorski J."/>
            <person name="Applebaum E."/>
            <person name="Phelps L."/>
            <person name="Falcone J."/>
            <person name="Kanchi K."/>
            <person name="Thane T."/>
            <person name="Scimone A."/>
            <person name="Thane N."/>
            <person name="Henke J."/>
            <person name="Wang T."/>
            <person name="Ruppert J."/>
            <person name="Shah N."/>
            <person name="Rotter K."/>
            <person name="Hodges J."/>
            <person name="Ingenthron E."/>
            <person name="Cordes M."/>
            <person name="Kohlberg S."/>
            <person name="Sgro J."/>
            <person name="Delgado B."/>
            <person name="Mead K."/>
            <person name="Chinwalla A."/>
            <person name="Leonard S."/>
            <person name="Crouse K."/>
            <person name="Collura K."/>
            <person name="Kudrna D."/>
            <person name="Currie J."/>
            <person name="He R."/>
            <person name="Angelova A."/>
            <person name="Rajasekar S."/>
            <person name="Mueller T."/>
            <person name="Lomeli R."/>
            <person name="Scara G."/>
            <person name="Ko A."/>
            <person name="Delaney K."/>
            <person name="Wissotski M."/>
            <person name="Lopez G."/>
            <person name="Campos D."/>
            <person name="Braidotti M."/>
            <person name="Ashley E."/>
            <person name="Golser W."/>
            <person name="Kim H."/>
            <person name="Lee S."/>
            <person name="Lin J."/>
            <person name="Dujmic Z."/>
            <person name="Kim W."/>
            <person name="Talag J."/>
            <person name="Zuccolo A."/>
            <person name="Fan C."/>
            <person name="Sebastian A."/>
            <person name="Kramer M."/>
            <person name="Spiegel L."/>
            <person name="Nascimento L."/>
            <person name="Zutavern T."/>
            <person name="Miller B."/>
            <person name="Ambroise C."/>
            <person name="Muller S."/>
            <person name="Spooner W."/>
            <person name="Narechania A."/>
            <person name="Ren L."/>
            <person name="Wei S."/>
            <person name="Kumari S."/>
            <person name="Faga B."/>
            <person name="Levy M.J."/>
            <person name="McMahan L."/>
            <person name="Van Buren P."/>
            <person name="Vaughn M.W."/>
            <person name="Ying K."/>
            <person name="Yeh C.-T."/>
            <person name="Emrich S.J."/>
            <person name="Jia Y."/>
            <person name="Kalyanaraman A."/>
            <person name="Hsia A.-P."/>
            <person name="Barbazuk W.B."/>
            <person name="Baucom R.S."/>
            <person name="Brutnell T.P."/>
            <person name="Carpita N.C."/>
            <person name="Chaparro C."/>
            <person name="Chia J.-M."/>
            <person name="Deragon J.-M."/>
            <person name="Estill J.C."/>
            <person name="Fu Y."/>
            <person name="Jeddeloh J.A."/>
            <person name="Han Y."/>
            <person name="Lee H."/>
            <person name="Li P."/>
            <person name="Lisch D.R."/>
            <person name="Liu S."/>
            <person name="Liu Z."/>
            <person name="Nagel D.H."/>
            <person name="McCann M.C."/>
            <person name="SanMiguel P."/>
            <person name="Myers A.M."/>
            <person name="Nettleton D."/>
            <person name="Nguyen J."/>
            <person name="Penning B.W."/>
            <person name="Ponnala L."/>
            <person name="Schneider K.L."/>
            <person name="Schwartz D.C."/>
            <person name="Sharma A."/>
            <person name="Soderlund C."/>
            <person name="Springer N.M."/>
            <person name="Sun Q."/>
            <person name="Wang H."/>
            <person name="Waterman M."/>
            <person name="Westerman R."/>
            <person name="Wolfgruber T.K."/>
            <person name="Yang L."/>
            <person name="Yu Y."/>
            <person name="Zhang L."/>
            <person name="Zhou S."/>
            <person name="Zhu Q."/>
            <person name="Bennetzen J.L."/>
            <person name="Dawe R.K."/>
            <person name="Jiang J."/>
            <person name="Jiang N."/>
            <person name="Presting G.G."/>
            <person name="Wessler S.R."/>
            <person name="Aluru S."/>
            <person name="Martienssen R.A."/>
            <person name="Clifton S.W."/>
            <person name="McCombie W.R."/>
            <person name="Wing R.A."/>
            <person name="Wilson R.K."/>
        </authorList>
    </citation>
    <scope>NUCLEOTIDE SEQUENCE [LARGE SCALE GENOMIC DNA]</scope>
    <source>
        <strain evidence="5">cv. B73</strain>
    </source>
</reference>
<evidence type="ECO:0000313" key="4">
    <source>
        <dbReference type="EnsemblPlants" id="Zm00001eb173080_P001"/>
    </source>
</evidence>
<organism evidence="3">
    <name type="scientific">Zea mays</name>
    <name type="common">Maize</name>
    <dbReference type="NCBI Taxonomy" id="4577"/>
    <lineage>
        <taxon>Eukaryota</taxon>
        <taxon>Viridiplantae</taxon>
        <taxon>Streptophyta</taxon>
        <taxon>Embryophyta</taxon>
        <taxon>Tracheophyta</taxon>
        <taxon>Spermatophyta</taxon>
        <taxon>Magnoliopsida</taxon>
        <taxon>Liliopsida</taxon>
        <taxon>Poales</taxon>
        <taxon>Poaceae</taxon>
        <taxon>PACMAD clade</taxon>
        <taxon>Panicoideae</taxon>
        <taxon>Andropogonodae</taxon>
        <taxon>Andropogoneae</taxon>
        <taxon>Tripsacinae</taxon>
        <taxon>Zea</taxon>
    </lineage>
</organism>
<dbReference type="Gramene" id="Zm00001eb173080_T001">
    <property type="protein sequence ID" value="Zm00001eb173080_P001"/>
    <property type="gene ID" value="Zm00001eb173080"/>
</dbReference>
<dbReference type="KEGG" id="zma:103653106"/>
<keyword evidence="2" id="KW-0732">Signal</keyword>
<reference evidence="4" key="4">
    <citation type="submission" date="2021-05" db="UniProtKB">
        <authorList>
            <consortium name="EnsemblPlants"/>
        </authorList>
    </citation>
    <scope>IDENTIFICATION</scope>
    <source>
        <strain evidence="4">cv. B73</strain>
    </source>
</reference>